<dbReference type="CDD" id="cd01026">
    <property type="entry name" value="TOPRIM_OLD"/>
    <property type="match status" value="1"/>
</dbReference>
<keyword evidence="4" id="KW-1185">Reference proteome</keyword>
<dbReference type="PANTHER" id="PTHR43581:SF4">
    <property type="entry name" value="ATP_GTP PHOSPHATASE"/>
    <property type="match status" value="1"/>
</dbReference>
<evidence type="ECO:0000313" key="3">
    <source>
        <dbReference type="EMBL" id="PPK64931.1"/>
    </source>
</evidence>
<sequence>MYLEKLIIKNFRSINELTLNFNKGLNVLIGENNSGKTAIFDSLRLCLGYGNQKRDIYISLSDFHIDKSVITDTLNNIEFHLYFKIEDIIETAWFNDMLNTNEDGTQDIQLHFKYFIDEKNNLRRVKYKVWGGSNEGQMVTPEVLSLLYHVHLDALRDAEQHLRPIRGNRLGQLYSNIQTDTDKEIDKEKKKGIASRIKTSVDADADWIAHIKNGKTKINEHLKETNFTEKHHPIDVDFLPYDFNKLVDNLKMQIPVYTDALLEGDTTKQKYFDLYQNGLGYNNLIYTATVLGDLKQRKEFEKETYIALLIEEPEAHLHPQLQNLFFNYLNKLDTELGFQIFITSHSPTITAKADLKSVIVLQNKNNKIHSLSILQSGLTDLNRKYLHKFLDVTKSQLFFANGVILVEGISEALLMPIFSKIMGDKYDIEKAGIELVNINGIAFEHFGNLFNNDDETKILITKCCIITDDDRNSATDEISSRAAMAKDLEKHNLKVALGEVTFEFELFIAGNNKDILLNIFEEMYPKAAQKIQQDTNIKVYAKSFLEKVKSNKAKSELAHRLALKLSTDATASENFTIPEYIQNAIKFVLNK</sequence>
<dbReference type="Proteomes" id="UP000238071">
    <property type="component" value="Unassembled WGS sequence"/>
</dbReference>
<keyword evidence="3" id="KW-0378">Hydrolase</keyword>
<keyword evidence="3" id="KW-0540">Nuclease</keyword>
<dbReference type="EMBL" id="PTIY01000023">
    <property type="protein sequence ID" value="PPK64931.1"/>
    <property type="molecule type" value="Genomic_DNA"/>
</dbReference>
<evidence type="ECO:0000259" key="1">
    <source>
        <dbReference type="Pfam" id="PF13175"/>
    </source>
</evidence>
<feature type="domain" description="OLD protein-like TOPRIM" evidence="2">
    <location>
        <begin position="398"/>
        <end position="470"/>
    </location>
</feature>
<dbReference type="InterPro" id="IPR027417">
    <property type="entry name" value="P-loop_NTPase"/>
</dbReference>
<dbReference type="AlphaFoldDB" id="A0A2S6GIE5"/>
<accession>A0A2S6GIE5</accession>
<dbReference type="InterPro" id="IPR041685">
    <property type="entry name" value="AAA_GajA/Old/RecF-like"/>
</dbReference>
<feature type="domain" description="Endonuclease GajA/Old nuclease/RecF-like AAA" evidence="1">
    <location>
        <begin position="1"/>
        <end position="349"/>
    </location>
</feature>
<evidence type="ECO:0000259" key="2">
    <source>
        <dbReference type="Pfam" id="PF20469"/>
    </source>
</evidence>
<dbReference type="InterPro" id="IPR034139">
    <property type="entry name" value="TOPRIM_OLD"/>
</dbReference>
<keyword evidence="3" id="KW-0255">Endonuclease</keyword>
<dbReference type="InterPro" id="IPR051396">
    <property type="entry name" value="Bact_Antivir_Def_Nuclease"/>
</dbReference>
<dbReference type="GO" id="GO:0004519">
    <property type="term" value="F:endonuclease activity"/>
    <property type="evidence" value="ECO:0007669"/>
    <property type="project" value="UniProtKB-KW"/>
</dbReference>
<evidence type="ECO:0000313" key="4">
    <source>
        <dbReference type="Proteomes" id="UP000238071"/>
    </source>
</evidence>
<protein>
    <submittedName>
        <fullName evidence="3">Putative ATP-dependent endonuclease of OLD family</fullName>
    </submittedName>
</protein>
<organism evidence="3 4">
    <name type="scientific">Methylobacter tundripaludum</name>
    <dbReference type="NCBI Taxonomy" id="173365"/>
    <lineage>
        <taxon>Bacteria</taxon>
        <taxon>Pseudomonadati</taxon>
        <taxon>Pseudomonadota</taxon>
        <taxon>Gammaproteobacteria</taxon>
        <taxon>Methylococcales</taxon>
        <taxon>Methylococcaceae</taxon>
        <taxon>Methylobacter</taxon>
    </lineage>
</organism>
<dbReference type="Gene3D" id="3.40.50.300">
    <property type="entry name" value="P-loop containing nucleotide triphosphate hydrolases"/>
    <property type="match status" value="1"/>
</dbReference>
<comment type="caution">
    <text evidence="3">The sequence shown here is derived from an EMBL/GenBank/DDBJ whole genome shotgun (WGS) entry which is preliminary data.</text>
</comment>
<dbReference type="SUPFAM" id="SSF52540">
    <property type="entry name" value="P-loop containing nucleoside triphosphate hydrolases"/>
    <property type="match status" value="1"/>
</dbReference>
<dbReference type="PANTHER" id="PTHR43581">
    <property type="entry name" value="ATP/GTP PHOSPHATASE"/>
    <property type="match status" value="1"/>
</dbReference>
<dbReference type="Pfam" id="PF13175">
    <property type="entry name" value="AAA_15"/>
    <property type="match status" value="1"/>
</dbReference>
<dbReference type="RefSeq" id="WP_104425284.1">
    <property type="nucleotide sequence ID" value="NZ_PTIY01000023.1"/>
</dbReference>
<dbReference type="Pfam" id="PF20469">
    <property type="entry name" value="OLD-like_TOPRIM"/>
    <property type="match status" value="1"/>
</dbReference>
<name>A0A2S6GIE5_9GAMM</name>
<proteinExistence type="predicted"/>
<gene>
    <name evidence="3" type="ORF">B0F88_1238</name>
</gene>
<reference evidence="3 4" key="1">
    <citation type="submission" date="2018-02" db="EMBL/GenBank/DDBJ databases">
        <title>Subsurface microbial communities from deep shales in Ohio and West Virginia, USA.</title>
        <authorList>
            <person name="Wrighton K."/>
        </authorList>
    </citation>
    <scope>NUCLEOTIDE SEQUENCE [LARGE SCALE GENOMIC DNA]</scope>
    <source>
        <strain evidence="3 4">OWC-G53F</strain>
    </source>
</reference>
<dbReference type="OrthoDB" id="9815944at2"/>